<proteinExistence type="predicted"/>
<organism evidence="1 2">
    <name type="scientific">Hoeflea ulvae</name>
    <dbReference type="NCBI Taxonomy" id="2983764"/>
    <lineage>
        <taxon>Bacteria</taxon>
        <taxon>Pseudomonadati</taxon>
        <taxon>Pseudomonadota</taxon>
        <taxon>Alphaproteobacteria</taxon>
        <taxon>Hyphomicrobiales</taxon>
        <taxon>Rhizobiaceae</taxon>
        <taxon>Hoeflea</taxon>
    </lineage>
</organism>
<dbReference type="InterPro" id="IPR029063">
    <property type="entry name" value="SAM-dependent_MTases_sf"/>
</dbReference>
<protein>
    <recommendedName>
        <fullName evidence="3">Methyltransferase type 11 domain-containing protein</fullName>
    </recommendedName>
</protein>
<comment type="caution">
    <text evidence="1">The sequence shown here is derived from an EMBL/GenBank/DDBJ whole genome shotgun (WGS) entry which is preliminary data.</text>
</comment>
<evidence type="ECO:0008006" key="3">
    <source>
        <dbReference type="Google" id="ProtNLM"/>
    </source>
</evidence>
<dbReference type="EMBL" id="JAOVZQ010000001">
    <property type="protein sequence ID" value="MCY0096413.1"/>
    <property type="molecule type" value="Genomic_DNA"/>
</dbReference>
<reference evidence="1" key="1">
    <citation type="submission" date="2022-10" db="EMBL/GenBank/DDBJ databases">
        <title>Hoeflea sp. J2-29, isolated from marine algae.</title>
        <authorList>
            <person name="Kristyanto S."/>
            <person name="Kim J.M."/>
            <person name="Jeon C.O."/>
        </authorList>
    </citation>
    <scope>NUCLEOTIDE SEQUENCE</scope>
    <source>
        <strain evidence="1">J2-29</strain>
    </source>
</reference>
<evidence type="ECO:0000313" key="1">
    <source>
        <dbReference type="EMBL" id="MCY0096413.1"/>
    </source>
</evidence>
<gene>
    <name evidence="1" type="ORF">OEG82_20710</name>
</gene>
<dbReference type="SUPFAM" id="SSF53335">
    <property type="entry name" value="S-adenosyl-L-methionine-dependent methyltransferases"/>
    <property type="match status" value="1"/>
</dbReference>
<sequence>MNSFQAAHLGARAVLGLDLAAFAAAGRRLNLFFDAPCRFEAQDLNLAPASVEPFDTIFLFAVLGHLQTLDGIVSTIRRSRAGSVYVETHCDRQDQGQTEAFLNLALFETVTPLGLSFDNIVRKTRSRQVYKCRIRP</sequence>
<dbReference type="Gene3D" id="3.40.50.150">
    <property type="entry name" value="Vaccinia Virus protein VP39"/>
    <property type="match status" value="1"/>
</dbReference>
<keyword evidence="2" id="KW-1185">Reference proteome</keyword>
<name>A0ABT3YKJ2_9HYPH</name>
<dbReference type="Proteomes" id="UP001081283">
    <property type="component" value="Unassembled WGS sequence"/>
</dbReference>
<evidence type="ECO:0000313" key="2">
    <source>
        <dbReference type="Proteomes" id="UP001081283"/>
    </source>
</evidence>
<accession>A0ABT3YKJ2</accession>